<keyword evidence="3" id="KW-1185">Reference proteome</keyword>
<accession>A0A2V4DN47</accession>
<keyword evidence="1" id="KW-0812">Transmembrane</keyword>
<dbReference type="Proteomes" id="UP000247673">
    <property type="component" value="Unassembled WGS sequence"/>
</dbReference>
<proteinExistence type="predicted"/>
<sequence length="205" mass="21537">MLSNLTFKGAMAKQFGKNHQYDVQNIKELLRALCATKKGFEKYMSSAHLNGVKFAFFVDGKNIGIDEFDINANGKNYMIMPVSQGSKSGGMLQIVIGAIALVAAFFTAGASLAAWGAAMTAATISATSILTGIGISMMLGGVVQALSPQPKFNAGTSSHAENKPNYAFGAPVNTNSVGYPVPILLGEREIGGAFINAGIYTEDQQ</sequence>
<evidence type="ECO:0000313" key="2">
    <source>
        <dbReference type="EMBL" id="PXY91435.1"/>
    </source>
</evidence>
<dbReference type="AlphaFoldDB" id="A0A2V4DN47"/>
<organism evidence="2 3">
    <name type="scientific">Gilliamella apis</name>
    <dbReference type="NCBI Taxonomy" id="1970738"/>
    <lineage>
        <taxon>Bacteria</taxon>
        <taxon>Pseudomonadati</taxon>
        <taxon>Pseudomonadota</taxon>
        <taxon>Gammaproteobacteria</taxon>
        <taxon>Orbales</taxon>
        <taxon>Orbaceae</taxon>
        <taxon>Gilliamella</taxon>
    </lineage>
</organism>
<feature type="transmembrane region" description="Helical" evidence="1">
    <location>
        <begin position="94"/>
        <end position="115"/>
    </location>
</feature>
<evidence type="ECO:0000313" key="3">
    <source>
        <dbReference type="Proteomes" id="UP000247673"/>
    </source>
</evidence>
<evidence type="ECO:0000256" key="1">
    <source>
        <dbReference type="SAM" id="Phobius"/>
    </source>
</evidence>
<name>A0A2V4DN47_9GAMM</name>
<dbReference type="OrthoDB" id="5617695at2"/>
<dbReference type="EMBL" id="QGLO01000004">
    <property type="protein sequence ID" value="PXY91435.1"/>
    <property type="molecule type" value="Genomic_DNA"/>
</dbReference>
<keyword evidence="1" id="KW-1133">Transmembrane helix</keyword>
<comment type="caution">
    <text evidence="2">The sequence shown here is derived from an EMBL/GenBank/DDBJ whole genome shotgun (WGS) entry which is preliminary data.</text>
</comment>
<protein>
    <submittedName>
        <fullName evidence="2">Tail assembly protein</fullName>
    </submittedName>
</protein>
<reference evidence="2 3" key="1">
    <citation type="submission" date="2018-05" db="EMBL/GenBank/DDBJ databases">
        <title>Reference genomes for bee gut microbiota database.</title>
        <authorList>
            <person name="Ellegaard K.M."/>
        </authorList>
    </citation>
    <scope>NUCLEOTIDE SEQUENCE [LARGE SCALE GENOMIC DNA]</scope>
    <source>
        <strain evidence="2 3">ESL0172</strain>
    </source>
</reference>
<feature type="transmembrane region" description="Helical" evidence="1">
    <location>
        <begin position="121"/>
        <end position="143"/>
    </location>
</feature>
<keyword evidence="1" id="KW-0472">Membrane</keyword>
<gene>
    <name evidence="2" type="ORF">DKK78_03645</name>
</gene>
<dbReference type="RefSeq" id="WP_110447403.1">
    <property type="nucleotide sequence ID" value="NZ_CP132381.1"/>
</dbReference>